<organism evidence="12 13">
    <name type="scientific">Candidatus Abyssobacteria bacterium SURF_17</name>
    <dbReference type="NCBI Taxonomy" id="2093361"/>
    <lineage>
        <taxon>Bacteria</taxon>
        <taxon>Pseudomonadati</taxon>
        <taxon>Candidatus Hydrogenedentota</taxon>
        <taxon>Candidatus Abyssobacteria</taxon>
    </lineage>
</organism>
<dbReference type="Pfam" id="PF01926">
    <property type="entry name" value="MMR_HSR1"/>
    <property type="match status" value="1"/>
</dbReference>
<evidence type="ECO:0000256" key="1">
    <source>
        <dbReference type="ARBA" id="ARBA00001946"/>
    </source>
</evidence>
<keyword evidence="7 10" id="KW-0342">GTP-binding</keyword>
<dbReference type="PROSITE" id="PS51706">
    <property type="entry name" value="G_ENGB"/>
    <property type="match status" value="1"/>
</dbReference>
<dbReference type="PANTHER" id="PTHR11649:SF13">
    <property type="entry name" value="ENGB-TYPE G DOMAIN-CONTAINING PROTEIN"/>
    <property type="match status" value="1"/>
</dbReference>
<keyword evidence="3 10" id="KW-0132">Cell division</keyword>
<reference evidence="12 13" key="1">
    <citation type="journal article" date="2017" name="ISME J.">
        <title>Energy and carbon metabolisms in a deep terrestrial subsurface fluid microbial community.</title>
        <authorList>
            <person name="Momper L."/>
            <person name="Jungbluth S.P."/>
            <person name="Lee M.D."/>
            <person name="Amend J.P."/>
        </authorList>
    </citation>
    <scope>NUCLEOTIDE SEQUENCE [LARGE SCALE GENOMIC DNA]</scope>
    <source>
        <strain evidence="12">SURF_17</strain>
    </source>
</reference>
<dbReference type="Proteomes" id="UP000285961">
    <property type="component" value="Unassembled WGS sequence"/>
</dbReference>
<dbReference type="InterPro" id="IPR006073">
    <property type="entry name" value="GTP-bd"/>
</dbReference>
<dbReference type="InterPro" id="IPR030393">
    <property type="entry name" value="G_ENGB_dom"/>
</dbReference>
<dbReference type="AlphaFoldDB" id="A0A419EW68"/>
<evidence type="ECO:0000256" key="8">
    <source>
        <dbReference type="ARBA" id="ARBA00023210"/>
    </source>
</evidence>
<evidence type="ECO:0000259" key="11">
    <source>
        <dbReference type="PROSITE" id="PS51706"/>
    </source>
</evidence>
<evidence type="ECO:0000256" key="2">
    <source>
        <dbReference type="ARBA" id="ARBA00009638"/>
    </source>
</evidence>
<dbReference type="GO" id="GO:0046872">
    <property type="term" value="F:metal ion binding"/>
    <property type="evidence" value="ECO:0007669"/>
    <property type="project" value="UniProtKB-KW"/>
</dbReference>
<sequence>MKLTSAEYIVSAVEPSQFPTDRLPELAFAGRSNVGKSSLLNCLVGRDIARASRTPGKTRAINFFLINREFYFVDLPGYGYARVSKQMRQSWQQLMEGYIGNRPNLRAVVVIIDARREIIPPQDLQMVDYLHSVRVPCIPALTKADKLSRSELAHRERSLKTQLASDAQPLFFSAVTGLGKTDLWRRIAICLA</sequence>
<dbReference type="HAMAP" id="MF_00321">
    <property type="entry name" value="GTPase_EngB"/>
    <property type="match status" value="1"/>
</dbReference>
<keyword evidence="9 10" id="KW-0131">Cell cycle</keyword>
<keyword evidence="4" id="KW-0479">Metal-binding</keyword>
<comment type="cofactor">
    <cofactor evidence="1">
        <name>Mg(2+)</name>
        <dbReference type="ChEBI" id="CHEBI:18420"/>
    </cofactor>
</comment>
<dbReference type="GO" id="GO:0000917">
    <property type="term" value="P:division septum assembly"/>
    <property type="evidence" value="ECO:0007669"/>
    <property type="project" value="UniProtKB-KW"/>
</dbReference>
<evidence type="ECO:0000256" key="4">
    <source>
        <dbReference type="ARBA" id="ARBA00022723"/>
    </source>
</evidence>
<keyword evidence="5 10" id="KW-0547">Nucleotide-binding</keyword>
<evidence type="ECO:0000256" key="3">
    <source>
        <dbReference type="ARBA" id="ARBA00022618"/>
    </source>
</evidence>
<name>A0A419EW68_9BACT</name>
<gene>
    <name evidence="10" type="primary">engB</name>
    <name evidence="12" type="ORF">C4532_12335</name>
</gene>
<comment type="caution">
    <text evidence="12">The sequence shown here is derived from an EMBL/GenBank/DDBJ whole genome shotgun (WGS) entry which is preliminary data.</text>
</comment>
<dbReference type="CDD" id="cd01876">
    <property type="entry name" value="YihA_EngB"/>
    <property type="match status" value="1"/>
</dbReference>
<protein>
    <recommendedName>
        <fullName evidence="10">Probable GTP-binding protein EngB</fullName>
    </recommendedName>
</protein>
<comment type="similarity">
    <text evidence="2 10">Belongs to the TRAFAC class TrmE-Era-EngA-EngB-Septin-like GTPase superfamily. EngB GTPase family.</text>
</comment>
<proteinExistence type="inferred from homology"/>
<feature type="domain" description="EngB-type G" evidence="11">
    <location>
        <begin position="22"/>
        <end position="192"/>
    </location>
</feature>
<dbReference type="PANTHER" id="PTHR11649">
    <property type="entry name" value="MSS1/TRME-RELATED GTP-BINDING PROTEIN"/>
    <property type="match status" value="1"/>
</dbReference>
<dbReference type="EMBL" id="QZKI01000089">
    <property type="protein sequence ID" value="RJP68757.1"/>
    <property type="molecule type" value="Genomic_DNA"/>
</dbReference>
<evidence type="ECO:0000256" key="10">
    <source>
        <dbReference type="HAMAP-Rule" id="MF_00321"/>
    </source>
</evidence>
<keyword evidence="8 10" id="KW-0717">Septation</keyword>
<dbReference type="InterPro" id="IPR027417">
    <property type="entry name" value="P-loop_NTPase"/>
</dbReference>
<keyword evidence="6" id="KW-0460">Magnesium</keyword>
<dbReference type="GO" id="GO:0005525">
    <property type="term" value="F:GTP binding"/>
    <property type="evidence" value="ECO:0007669"/>
    <property type="project" value="UniProtKB-UniRule"/>
</dbReference>
<dbReference type="Gene3D" id="3.40.50.300">
    <property type="entry name" value="P-loop containing nucleotide triphosphate hydrolases"/>
    <property type="match status" value="1"/>
</dbReference>
<evidence type="ECO:0000313" key="12">
    <source>
        <dbReference type="EMBL" id="RJP68757.1"/>
    </source>
</evidence>
<dbReference type="SUPFAM" id="SSF52540">
    <property type="entry name" value="P-loop containing nucleoside triphosphate hydrolases"/>
    <property type="match status" value="1"/>
</dbReference>
<dbReference type="NCBIfam" id="TIGR03598">
    <property type="entry name" value="GTPase_YsxC"/>
    <property type="match status" value="1"/>
</dbReference>
<evidence type="ECO:0000313" key="13">
    <source>
        <dbReference type="Proteomes" id="UP000285961"/>
    </source>
</evidence>
<accession>A0A419EW68</accession>
<dbReference type="InterPro" id="IPR019987">
    <property type="entry name" value="GTP-bd_ribosome_bio_YsxC"/>
</dbReference>
<evidence type="ECO:0000256" key="9">
    <source>
        <dbReference type="ARBA" id="ARBA00023306"/>
    </source>
</evidence>
<comment type="function">
    <text evidence="10">Necessary for normal cell division and for the maintenance of normal septation.</text>
</comment>
<evidence type="ECO:0000256" key="7">
    <source>
        <dbReference type="ARBA" id="ARBA00023134"/>
    </source>
</evidence>
<evidence type="ECO:0000256" key="6">
    <source>
        <dbReference type="ARBA" id="ARBA00022842"/>
    </source>
</evidence>
<dbReference type="GO" id="GO:0005829">
    <property type="term" value="C:cytosol"/>
    <property type="evidence" value="ECO:0007669"/>
    <property type="project" value="TreeGrafter"/>
</dbReference>
<evidence type="ECO:0000256" key="5">
    <source>
        <dbReference type="ARBA" id="ARBA00022741"/>
    </source>
</evidence>